<gene>
    <name evidence="3" type="ORF">METZ01_LOCUS171557</name>
</gene>
<keyword evidence="1" id="KW-1133">Transmembrane helix</keyword>
<dbReference type="AlphaFoldDB" id="A0A382C059"/>
<evidence type="ECO:0000259" key="2">
    <source>
        <dbReference type="Pfam" id="PF07331"/>
    </source>
</evidence>
<keyword evidence="1" id="KW-0472">Membrane</keyword>
<protein>
    <recommendedName>
        <fullName evidence="2">DUF1468 domain-containing protein</fullName>
    </recommendedName>
</protein>
<sequence>GSEKGGWGWWNEPAFAPAVFLTLTVAFASAAFLNSSRQTVNRAKVLQDWGIVVLLCCGFLFALWLIPLIGYGLATLFLALFSARFAGFRGRSLLYLALGVSATMVVLFRLVLEIWFPLAKIFKLFPMFEPIGRFL</sequence>
<feature type="transmembrane region" description="Helical" evidence="1">
    <location>
        <begin position="93"/>
        <end position="116"/>
    </location>
</feature>
<name>A0A382C059_9ZZZZ</name>
<feature type="domain" description="DUF1468" evidence="2">
    <location>
        <begin position="12"/>
        <end position="117"/>
    </location>
</feature>
<feature type="non-terminal residue" evidence="3">
    <location>
        <position position="1"/>
    </location>
</feature>
<proteinExistence type="predicted"/>
<accession>A0A382C059</accession>
<evidence type="ECO:0000256" key="1">
    <source>
        <dbReference type="SAM" id="Phobius"/>
    </source>
</evidence>
<evidence type="ECO:0000313" key="3">
    <source>
        <dbReference type="EMBL" id="SVB18703.1"/>
    </source>
</evidence>
<dbReference type="Pfam" id="PF07331">
    <property type="entry name" value="TctB"/>
    <property type="match status" value="1"/>
</dbReference>
<dbReference type="EMBL" id="UINC01031914">
    <property type="protein sequence ID" value="SVB18703.1"/>
    <property type="molecule type" value="Genomic_DNA"/>
</dbReference>
<feature type="transmembrane region" description="Helical" evidence="1">
    <location>
        <begin position="45"/>
        <end position="62"/>
    </location>
</feature>
<feature type="transmembrane region" description="Helical" evidence="1">
    <location>
        <begin position="14"/>
        <end position="33"/>
    </location>
</feature>
<organism evidence="3">
    <name type="scientific">marine metagenome</name>
    <dbReference type="NCBI Taxonomy" id="408172"/>
    <lineage>
        <taxon>unclassified sequences</taxon>
        <taxon>metagenomes</taxon>
        <taxon>ecological metagenomes</taxon>
    </lineage>
</organism>
<dbReference type="InterPro" id="IPR009936">
    <property type="entry name" value="DUF1468"/>
</dbReference>
<reference evidence="3" key="1">
    <citation type="submission" date="2018-05" db="EMBL/GenBank/DDBJ databases">
        <authorList>
            <person name="Lanie J.A."/>
            <person name="Ng W.-L."/>
            <person name="Kazmierczak K.M."/>
            <person name="Andrzejewski T.M."/>
            <person name="Davidsen T.M."/>
            <person name="Wayne K.J."/>
            <person name="Tettelin H."/>
            <person name="Glass J.I."/>
            <person name="Rusch D."/>
            <person name="Podicherti R."/>
            <person name="Tsui H.-C.T."/>
            <person name="Winkler M.E."/>
        </authorList>
    </citation>
    <scope>NUCLEOTIDE SEQUENCE</scope>
</reference>
<keyword evidence="1" id="KW-0812">Transmembrane</keyword>